<dbReference type="InterPro" id="IPR044666">
    <property type="entry name" value="Cyclophilin_A-like"/>
</dbReference>
<dbReference type="InterPro" id="IPR029000">
    <property type="entry name" value="Cyclophilin-like_dom_sf"/>
</dbReference>
<evidence type="ECO:0000256" key="5">
    <source>
        <dbReference type="ARBA" id="ARBA00042090"/>
    </source>
</evidence>
<dbReference type="Pfam" id="PF00160">
    <property type="entry name" value="Pro_isomerase"/>
    <property type="match status" value="1"/>
</dbReference>
<evidence type="ECO:0000256" key="1">
    <source>
        <dbReference type="ARBA" id="ARBA00004123"/>
    </source>
</evidence>
<feature type="compositionally biased region" description="Basic and acidic residues" evidence="7">
    <location>
        <begin position="350"/>
        <end position="365"/>
    </location>
</feature>
<feature type="region of interest" description="Disordered" evidence="7">
    <location>
        <begin position="350"/>
        <end position="377"/>
    </location>
</feature>
<evidence type="ECO:0000256" key="6">
    <source>
        <dbReference type="ARBA" id="ARBA00046368"/>
    </source>
</evidence>
<dbReference type="PANTHER" id="PTHR45625:SF6">
    <property type="entry name" value="SPLICEOSOME-ASSOCIATED PROTEIN CWC27 HOMOLOG"/>
    <property type="match status" value="1"/>
</dbReference>
<feature type="compositionally biased region" description="Basic and acidic residues" evidence="7">
    <location>
        <begin position="249"/>
        <end position="263"/>
    </location>
</feature>
<evidence type="ECO:0000313" key="10">
    <source>
        <dbReference type="Proteomes" id="UP000594220"/>
    </source>
</evidence>
<organism evidence="9 10">
    <name type="scientific">Crocodylus porosus</name>
    <name type="common">Saltwater crocodile</name>
    <name type="synonym">Estuarine crocodile</name>
    <dbReference type="NCBI Taxonomy" id="8502"/>
    <lineage>
        <taxon>Eukaryota</taxon>
        <taxon>Metazoa</taxon>
        <taxon>Chordata</taxon>
        <taxon>Craniata</taxon>
        <taxon>Vertebrata</taxon>
        <taxon>Euteleostomi</taxon>
        <taxon>Archelosauria</taxon>
        <taxon>Archosauria</taxon>
        <taxon>Crocodylia</taxon>
        <taxon>Longirostres</taxon>
        <taxon>Crocodylidae</taxon>
        <taxon>Crocodylus</taxon>
    </lineage>
</organism>
<evidence type="ECO:0000256" key="7">
    <source>
        <dbReference type="SAM" id="MobiDB-lite"/>
    </source>
</evidence>
<dbReference type="SUPFAM" id="SSF50891">
    <property type="entry name" value="Cyclophilin-like"/>
    <property type="match status" value="1"/>
</dbReference>
<sequence>MSNIYIQEPPTHGKVLLKTTAGDIDIELWSKEAPKACRNFIQLCMEDYYNNTIFHRVVPGFIVQGGDPTGTGSGGESIYGAPFKDEFHSRLRFNRRGLVAMANAGPHDNGSQFFFTLGRADELNNKHTIFGKITGDTIYNMIRLAEVETDKEERPLNPHKIKISEVLFNPFDDIIPRANKKLKKDKPEEEVKKSKSKGTKNFNLLSFGEEAEEEEVEVNKVSQSMKGKSKSSHDLLKDDPHLSSVPAVKSEKTNEVGDSSEKEGNDEEDENKVDTNEENEVKNRIAKKLKKDSSENEKLPFKEEEIKAEKKTTTRSCKCFPVPDTYDTAIQINEELRKEARQLKRELLEAKQQREEKAVKSKGKEEEEEEGMSNSIVAEYLQEKKKYEDMRKRQPKKGASREDQTLALLDQFKSKLNQAIAETPECEVSEPEVEDDEGWMAHVLQFEDRSRKVKDASMQDEDTFEIYDPRNPVNKRRREESKKIMKEKKERR</sequence>
<protein>
    <recommendedName>
        <fullName evidence="4">Spliceosome-associated protein CWC27 homolog</fullName>
    </recommendedName>
    <alternativeName>
        <fullName evidence="5">Probable inactive peptidyl-prolyl cis-trans isomerase CWC27 homolog</fullName>
    </alternativeName>
</protein>
<comment type="similarity">
    <text evidence="2">Belongs to the cyclophilin-type PPIase family.</text>
</comment>
<dbReference type="PROSITE" id="PS00170">
    <property type="entry name" value="CSA_PPIASE_1"/>
    <property type="match status" value="1"/>
</dbReference>
<name>A0A7M4FIJ7_CROPO</name>
<evidence type="ECO:0000313" key="9">
    <source>
        <dbReference type="Ensembl" id="ENSCPRP00005024714.1"/>
    </source>
</evidence>
<keyword evidence="10" id="KW-1185">Reference proteome</keyword>
<evidence type="ECO:0000259" key="8">
    <source>
        <dbReference type="PROSITE" id="PS50072"/>
    </source>
</evidence>
<dbReference type="GeneTree" id="ENSGT00940000155967"/>
<accession>A0A7M4FIJ7</accession>
<comment type="subcellular location">
    <subcellularLocation>
        <location evidence="1">Nucleus</location>
    </subcellularLocation>
</comment>
<dbReference type="Gene3D" id="2.40.100.10">
    <property type="entry name" value="Cyclophilin-like"/>
    <property type="match status" value="1"/>
</dbReference>
<reference evidence="9" key="2">
    <citation type="submission" date="2025-09" db="UniProtKB">
        <authorList>
            <consortium name="Ensembl"/>
        </authorList>
    </citation>
    <scope>IDENTIFICATION</scope>
</reference>
<dbReference type="GO" id="GO:0071005">
    <property type="term" value="C:U2-type precatalytic spliceosome"/>
    <property type="evidence" value="ECO:0007669"/>
    <property type="project" value="Ensembl"/>
</dbReference>
<reference evidence="9" key="1">
    <citation type="submission" date="2025-08" db="UniProtKB">
        <authorList>
            <consortium name="Ensembl"/>
        </authorList>
    </citation>
    <scope>IDENTIFICATION</scope>
</reference>
<dbReference type="GO" id="GO:0005654">
    <property type="term" value="C:nucleoplasm"/>
    <property type="evidence" value="ECO:0007669"/>
    <property type="project" value="Ensembl"/>
</dbReference>
<feature type="domain" description="PPIase cyclophilin-type" evidence="8">
    <location>
        <begin position="19"/>
        <end position="166"/>
    </location>
</feature>
<dbReference type="PROSITE" id="PS50072">
    <property type="entry name" value="CSA_PPIASE_2"/>
    <property type="match status" value="1"/>
</dbReference>
<proteinExistence type="inferred from homology"/>
<dbReference type="OMA" id="DDWYDVY"/>
<dbReference type="CDD" id="cd01925">
    <property type="entry name" value="cyclophilin_CeCYP16-like"/>
    <property type="match status" value="1"/>
</dbReference>
<feature type="compositionally biased region" description="Basic and acidic residues" evidence="7">
    <location>
        <begin position="231"/>
        <end position="241"/>
    </location>
</feature>
<feature type="region of interest" description="Disordered" evidence="7">
    <location>
        <begin position="213"/>
        <end position="323"/>
    </location>
</feature>
<dbReference type="InterPro" id="IPR020892">
    <property type="entry name" value="Cyclophilin-type_PPIase_CS"/>
</dbReference>
<dbReference type="Ensembl" id="ENSCPRT00005028853.1">
    <property type="protein sequence ID" value="ENSCPRP00005024714.1"/>
    <property type="gene ID" value="ENSCPRG00005017171.1"/>
</dbReference>
<comment type="subunit">
    <text evidence="6">Part of the activated spliceosome B/catalytic step 1 spliceosome, one of the forms of the spliceosome which has a well-formed active site but still cannot catalyze the branching reaction and is composed at least of 52 proteins, the U2, U5 and U6 snRNAs and the pre-mRNA. Recruited during early steps of activated spliceosome B maturation, it is probably one of the first proteins released from this complex as he matures to the spliceosome C complex. Component of the minor spliceosome, which splices U12-type introns.</text>
</comment>
<gene>
    <name evidence="9" type="primary">CWC27</name>
</gene>
<evidence type="ECO:0000256" key="2">
    <source>
        <dbReference type="ARBA" id="ARBA00007365"/>
    </source>
</evidence>
<feature type="compositionally biased region" description="Basic and acidic residues" evidence="7">
    <location>
        <begin position="272"/>
        <end position="283"/>
    </location>
</feature>
<dbReference type="FunFam" id="2.40.100.10:FF:000007">
    <property type="entry name" value="Peptidyl-prolyl cis-trans isomerase CWC27 homolog"/>
    <property type="match status" value="1"/>
</dbReference>
<keyword evidence="3" id="KW-0539">Nucleus</keyword>
<dbReference type="Proteomes" id="UP000594220">
    <property type="component" value="Unplaced"/>
</dbReference>
<dbReference type="PANTHER" id="PTHR45625">
    <property type="entry name" value="PEPTIDYL-PROLYL CIS-TRANS ISOMERASE-RELATED"/>
    <property type="match status" value="1"/>
</dbReference>
<evidence type="ECO:0000256" key="3">
    <source>
        <dbReference type="ARBA" id="ARBA00023242"/>
    </source>
</evidence>
<dbReference type="InterPro" id="IPR002130">
    <property type="entry name" value="Cyclophilin-type_PPIase_dom"/>
</dbReference>
<feature type="compositionally biased region" description="Basic and acidic residues" evidence="7">
    <location>
        <begin position="291"/>
        <end position="312"/>
    </location>
</feature>
<dbReference type="CDD" id="cd22288">
    <property type="entry name" value="CWC27_CTD"/>
    <property type="match status" value="1"/>
</dbReference>
<dbReference type="PRINTS" id="PR00153">
    <property type="entry name" value="CSAPPISMRASE"/>
</dbReference>
<dbReference type="GO" id="GO:0006457">
    <property type="term" value="P:protein folding"/>
    <property type="evidence" value="ECO:0007669"/>
    <property type="project" value="InterPro"/>
</dbReference>
<dbReference type="GO" id="GO:0003755">
    <property type="term" value="F:peptidyl-prolyl cis-trans isomerase activity"/>
    <property type="evidence" value="ECO:0007669"/>
    <property type="project" value="InterPro"/>
</dbReference>
<feature type="region of interest" description="Disordered" evidence="7">
    <location>
        <begin position="450"/>
        <end position="492"/>
    </location>
</feature>
<evidence type="ECO:0000256" key="4">
    <source>
        <dbReference type="ARBA" id="ARBA00040027"/>
    </source>
</evidence>
<dbReference type="GO" id="GO:0071013">
    <property type="term" value="C:catalytic step 2 spliceosome"/>
    <property type="evidence" value="ECO:0007669"/>
    <property type="project" value="Ensembl"/>
</dbReference>
<feature type="compositionally biased region" description="Basic and acidic residues" evidence="7">
    <location>
        <begin position="477"/>
        <end position="492"/>
    </location>
</feature>
<dbReference type="AlphaFoldDB" id="A0A7M4FIJ7"/>